<evidence type="ECO:0000313" key="2">
    <source>
        <dbReference type="Proteomes" id="UP000694568"/>
    </source>
</evidence>
<reference evidence="1" key="2">
    <citation type="submission" date="2025-09" db="UniProtKB">
        <authorList>
            <consortium name="Ensembl"/>
        </authorList>
    </citation>
    <scope>IDENTIFICATION</scope>
</reference>
<evidence type="ECO:0000313" key="1">
    <source>
        <dbReference type="Ensembl" id="ENSSLUP00000054129.1"/>
    </source>
</evidence>
<dbReference type="AlphaFoldDB" id="A0A8D0DEV2"/>
<reference evidence="1" key="1">
    <citation type="submission" date="2025-08" db="UniProtKB">
        <authorList>
            <consortium name="Ensembl"/>
        </authorList>
    </citation>
    <scope>IDENTIFICATION</scope>
</reference>
<dbReference type="GeneTree" id="ENSGT00970000193546"/>
<keyword evidence="2" id="KW-1185">Reference proteome</keyword>
<dbReference type="Ensembl" id="ENSSLUT00000055718.1">
    <property type="protein sequence ID" value="ENSSLUP00000054129.1"/>
    <property type="gene ID" value="ENSSLUG00000023432.1"/>
</dbReference>
<protein>
    <submittedName>
        <fullName evidence="1">Uncharacterized protein</fullName>
    </submittedName>
</protein>
<sequence>MTTLIRHICCFAHFIEIKRKMFHSFVCSSFLKQTTHNDVGISVDELDKFLQAPKAALHTAQQELGTLILGSLTIDSRVTLYSKHTPERSPEGREDGEGRHVIRLDEGPVSRHEVGTPEEQEDVVELQADQVFVVRGLSAVEGKKAHGVRAPRLLKTGRVVLYKDMGYIASS</sequence>
<organism evidence="1 2">
    <name type="scientific">Sander lucioperca</name>
    <name type="common">Pike-perch</name>
    <name type="synonym">Perca lucioperca</name>
    <dbReference type="NCBI Taxonomy" id="283035"/>
    <lineage>
        <taxon>Eukaryota</taxon>
        <taxon>Metazoa</taxon>
        <taxon>Chordata</taxon>
        <taxon>Craniata</taxon>
        <taxon>Vertebrata</taxon>
        <taxon>Euteleostomi</taxon>
        <taxon>Actinopterygii</taxon>
        <taxon>Neopterygii</taxon>
        <taxon>Teleostei</taxon>
        <taxon>Neoteleostei</taxon>
        <taxon>Acanthomorphata</taxon>
        <taxon>Eupercaria</taxon>
        <taxon>Perciformes</taxon>
        <taxon>Percoidei</taxon>
        <taxon>Percidae</taxon>
        <taxon>Luciopercinae</taxon>
        <taxon>Sander</taxon>
    </lineage>
</organism>
<accession>A0A8D0DEV2</accession>
<proteinExistence type="predicted"/>
<dbReference type="Proteomes" id="UP000694568">
    <property type="component" value="Unplaced"/>
</dbReference>
<name>A0A8D0DEV2_SANLU</name>